<reference evidence="1" key="1">
    <citation type="journal article" date="2019" name="bioRxiv">
        <title>The Genome of the Zebra Mussel, Dreissena polymorpha: A Resource for Invasive Species Research.</title>
        <authorList>
            <person name="McCartney M.A."/>
            <person name="Auch B."/>
            <person name="Kono T."/>
            <person name="Mallez S."/>
            <person name="Zhang Y."/>
            <person name="Obille A."/>
            <person name="Becker A."/>
            <person name="Abrahante J.E."/>
            <person name="Garbe J."/>
            <person name="Badalamenti J.P."/>
            <person name="Herman A."/>
            <person name="Mangelson H."/>
            <person name="Liachko I."/>
            <person name="Sullivan S."/>
            <person name="Sone E.D."/>
            <person name="Koren S."/>
            <person name="Silverstein K.A.T."/>
            <person name="Beckman K.B."/>
            <person name="Gohl D.M."/>
        </authorList>
    </citation>
    <scope>NUCLEOTIDE SEQUENCE</scope>
    <source>
        <strain evidence="1">Duluth1</strain>
        <tissue evidence="1">Whole animal</tissue>
    </source>
</reference>
<comment type="caution">
    <text evidence="1">The sequence shown here is derived from an EMBL/GenBank/DDBJ whole genome shotgun (WGS) entry which is preliminary data.</text>
</comment>
<sequence length="103" mass="11285">MRCSLTSHAKKDREAENYNGRGMVWPVAVLTRILALQGQTTNSWDGHHRGIEADTELARQRNRHMRTESECFSVIHGCPASAVVGTLASHLGDQGTMPVPGSM</sequence>
<name>A0A9D4LVF0_DREPO</name>
<accession>A0A9D4LVF0</accession>
<dbReference type="Proteomes" id="UP000828390">
    <property type="component" value="Unassembled WGS sequence"/>
</dbReference>
<reference evidence="1" key="2">
    <citation type="submission" date="2020-11" db="EMBL/GenBank/DDBJ databases">
        <authorList>
            <person name="McCartney M.A."/>
            <person name="Auch B."/>
            <person name="Kono T."/>
            <person name="Mallez S."/>
            <person name="Becker A."/>
            <person name="Gohl D.M."/>
            <person name="Silverstein K.A.T."/>
            <person name="Koren S."/>
            <person name="Bechman K.B."/>
            <person name="Herman A."/>
            <person name="Abrahante J.E."/>
            <person name="Garbe J."/>
        </authorList>
    </citation>
    <scope>NUCLEOTIDE SEQUENCE</scope>
    <source>
        <strain evidence="1">Duluth1</strain>
        <tissue evidence="1">Whole animal</tissue>
    </source>
</reference>
<proteinExistence type="predicted"/>
<organism evidence="1 2">
    <name type="scientific">Dreissena polymorpha</name>
    <name type="common">Zebra mussel</name>
    <name type="synonym">Mytilus polymorpha</name>
    <dbReference type="NCBI Taxonomy" id="45954"/>
    <lineage>
        <taxon>Eukaryota</taxon>
        <taxon>Metazoa</taxon>
        <taxon>Spiralia</taxon>
        <taxon>Lophotrochozoa</taxon>
        <taxon>Mollusca</taxon>
        <taxon>Bivalvia</taxon>
        <taxon>Autobranchia</taxon>
        <taxon>Heteroconchia</taxon>
        <taxon>Euheterodonta</taxon>
        <taxon>Imparidentia</taxon>
        <taxon>Neoheterodontei</taxon>
        <taxon>Myida</taxon>
        <taxon>Dreissenoidea</taxon>
        <taxon>Dreissenidae</taxon>
        <taxon>Dreissena</taxon>
    </lineage>
</organism>
<evidence type="ECO:0000313" key="2">
    <source>
        <dbReference type="Proteomes" id="UP000828390"/>
    </source>
</evidence>
<protein>
    <submittedName>
        <fullName evidence="1">Uncharacterized protein</fullName>
    </submittedName>
</protein>
<gene>
    <name evidence="1" type="ORF">DPMN_027510</name>
</gene>
<evidence type="ECO:0000313" key="1">
    <source>
        <dbReference type="EMBL" id="KAH3864492.1"/>
    </source>
</evidence>
<dbReference type="AlphaFoldDB" id="A0A9D4LVF0"/>
<dbReference type="EMBL" id="JAIWYP010000002">
    <property type="protein sequence ID" value="KAH3864492.1"/>
    <property type="molecule type" value="Genomic_DNA"/>
</dbReference>
<keyword evidence="2" id="KW-1185">Reference proteome</keyword>